<proteinExistence type="inferred from homology"/>
<keyword evidence="4 5" id="KW-0732">Signal</keyword>
<name>A0ABN6ZA42_9FIRM</name>
<dbReference type="PANTHER" id="PTHR30290">
    <property type="entry name" value="PERIPLASMIC BINDING COMPONENT OF ABC TRANSPORTER"/>
    <property type="match status" value="1"/>
</dbReference>
<gene>
    <name evidence="7" type="primary">aliB</name>
    <name evidence="7" type="ORF">T23_07910</name>
</gene>
<accession>A0ABN6ZA42</accession>
<evidence type="ECO:0000256" key="1">
    <source>
        <dbReference type="ARBA" id="ARBA00004196"/>
    </source>
</evidence>
<feature type="domain" description="Solute-binding protein family 5" evidence="6">
    <location>
        <begin position="72"/>
        <end position="529"/>
    </location>
</feature>
<organism evidence="7 8">
    <name type="scientific">Turicibacter faecis</name>
    <dbReference type="NCBI Taxonomy" id="2963365"/>
    <lineage>
        <taxon>Bacteria</taxon>
        <taxon>Bacillati</taxon>
        <taxon>Bacillota</taxon>
        <taxon>Erysipelotrichia</taxon>
        <taxon>Erysipelotrichales</taxon>
        <taxon>Turicibacteraceae</taxon>
        <taxon>Turicibacter</taxon>
    </lineage>
</organism>
<keyword evidence="8" id="KW-1185">Reference proteome</keyword>
<dbReference type="EMBL" id="AP028127">
    <property type="protein sequence ID" value="BEH90689.1"/>
    <property type="molecule type" value="Genomic_DNA"/>
</dbReference>
<evidence type="ECO:0000256" key="4">
    <source>
        <dbReference type="ARBA" id="ARBA00022729"/>
    </source>
</evidence>
<feature type="chain" id="PRO_5047041692" evidence="5">
    <location>
        <begin position="23"/>
        <end position="664"/>
    </location>
</feature>
<comment type="similarity">
    <text evidence="2">Belongs to the bacterial solute-binding protein 5 family.</text>
</comment>
<keyword evidence="3" id="KW-0813">Transport</keyword>
<dbReference type="CDD" id="cd08504">
    <property type="entry name" value="PBP2_OppA"/>
    <property type="match status" value="1"/>
</dbReference>
<evidence type="ECO:0000256" key="2">
    <source>
        <dbReference type="ARBA" id="ARBA00005695"/>
    </source>
</evidence>
<feature type="signal peptide" evidence="5">
    <location>
        <begin position="1"/>
        <end position="22"/>
    </location>
</feature>
<dbReference type="PIRSF" id="PIRSF002741">
    <property type="entry name" value="MppA"/>
    <property type="match status" value="1"/>
</dbReference>
<dbReference type="SUPFAM" id="SSF53850">
    <property type="entry name" value="Periplasmic binding protein-like II"/>
    <property type="match status" value="1"/>
</dbReference>
<evidence type="ECO:0000256" key="5">
    <source>
        <dbReference type="SAM" id="SignalP"/>
    </source>
</evidence>
<dbReference type="Gene3D" id="3.40.190.10">
    <property type="entry name" value="Periplasmic binding protein-like II"/>
    <property type="match status" value="1"/>
</dbReference>
<dbReference type="Pfam" id="PF00496">
    <property type="entry name" value="SBP_bac_5"/>
    <property type="match status" value="1"/>
</dbReference>
<evidence type="ECO:0000259" key="6">
    <source>
        <dbReference type="Pfam" id="PF00496"/>
    </source>
</evidence>
<evidence type="ECO:0000256" key="3">
    <source>
        <dbReference type="ARBA" id="ARBA00022448"/>
    </source>
</evidence>
<dbReference type="InterPro" id="IPR000914">
    <property type="entry name" value="SBP_5_dom"/>
</dbReference>
<dbReference type="Gene3D" id="3.90.76.10">
    <property type="entry name" value="Dipeptide-binding Protein, Domain 1"/>
    <property type="match status" value="1"/>
</dbReference>
<comment type="subcellular location">
    <subcellularLocation>
        <location evidence="1">Cell envelope</location>
    </subcellularLocation>
</comment>
<protein>
    <submittedName>
        <fullName evidence="7">Peptide-binding protein</fullName>
    </submittedName>
</protein>
<dbReference type="PANTHER" id="PTHR30290:SF10">
    <property type="entry name" value="PERIPLASMIC OLIGOPEPTIDE-BINDING PROTEIN-RELATED"/>
    <property type="match status" value="1"/>
</dbReference>
<dbReference type="InterPro" id="IPR039424">
    <property type="entry name" value="SBP_5"/>
</dbReference>
<dbReference type="Proteomes" id="UP001432099">
    <property type="component" value="Chromosome"/>
</dbReference>
<dbReference type="InterPro" id="IPR030678">
    <property type="entry name" value="Peptide/Ni-bd"/>
</dbReference>
<sequence length="664" mass="75519">MRMFFLIGLSFCMLVAAIPVKAKEDISTDDYIGFYGMDPETFDYLYTYKTVDSAHFANFIDGLLEHDEYGNLVGAMATSWESNEDKTVWRFKLREGVHWYTDEGVDYGEVIADDFVTGLWHAADFQSQTLYLVQPLIKNLDAYVKGEVPFSEVGVRAIDDYTLEYELTQPTPYFPTMTTYSILLPVNRSFLESKGTGCRLGNPDYSTCQFGAVKPESILYNGAYFLKNFTSKSTIEYVANPNYWDKEKVHVKKVKLIYCQQADPTTLFLAFDRKEIVSAPLDVNNPPLVKRAKEKYGDSIFVTDTNGAVAFATFVFNRQQYHSPLDSKQDVSPKTNKQREDTKQALLNTSFRRAIMRAIDTESINRQMVGDELKKTSLRNMLTQPTFVKTSTGEYYGTLVSDSLKGLDAKLYSKQLSLEDGQMAFFNPELAKEQLAIAKEELSREGVQFPVYLDVILNGESETSFRSAQALKQSIEESLEGEVRLNLIMSSRENLLASKTAELVNSDLIFSAGWSPDYGDPKSYLDILDPDNGDLLKSFGLNRAAVQSEEEKEIKEQIGLYIYKELKDLANAEVANIDKRYELYADAEAYAIDQAYFIPLYSSGGSYAITRIIPYTKSYSPYGLSSMKFKRMQLSEEIITLKERNKRYERWQQEKGGQLESTQI</sequence>
<reference evidence="7" key="1">
    <citation type="journal article" date="2024" name="Int. J. Syst. Evol. Microbiol.">
        <title>Turicibacter faecis sp. nov., isolated from faeces of heart failure mouse model.</title>
        <authorList>
            <person name="Imamura Y."/>
            <person name="Motooka D."/>
            <person name="Nakajima Y."/>
            <person name="Ito S."/>
            <person name="Kitakaze M."/>
            <person name="Iida T."/>
            <person name="Nakamura S."/>
        </authorList>
    </citation>
    <scope>NUCLEOTIDE SEQUENCE</scope>
    <source>
        <strain evidence="7">TC023</strain>
    </source>
</reference>
<evidence type="ECO:0000313" key="7">
    <source>
        <dbReference type="EMBL" id="BEH90689.1"/>
    </source>
</evidence>
<evidence type="ECO:0000313" key="8">
    <source>
        <dbReference type="Proteomes" id="UP001432099"/>
    </source>
</evidence>
<dbReference type="Gene3D" id="3.10.105.10">
    <property type="entry name" value="Dipeptide-binding Protein, Domain 3"/>
    <property type="match status" value="1"/>
</dbReference>